<sequence length="156" mass="17292">MSTAQDRVPGLFTLVLHTHLPWLAHHGRWPVGEEWLYQSWAAAYLPLMRVLDTLAGEDRRSLITLGVTPVVNAQLDDPYCLDGMHHWLANWRLRALEATSVATSVRSAPRSKSAGYPSCTPEALRALGIRESAEAQGALDDFATRWRHGGSPLLRG</sequence>
<dbReference type="InterPro" id="IPR027291">
    <property type="entry name" value="Glyco_hydro_38_N_sf"/>
</dbReference>
<gene>
    <name evidence="1" type="ORF">DQP58_25025</name>
</gene>
<dbReference type="InterPro" id="IPR040042">
    <property type="entry name" value="Branching_enz_MT3115-like"/>
</dbReference>
<comment type="caution">
    <text evidence="1">The sequence shown here is derived from an EMBL/GenBank/DDBJ whole genome shotgun (WGS) entry which is preliminary data.</text>
</comment>
<dbReference type="InterPro" id="IPR011330">
    <property type="entry name" value="Glyco_hydro/deAcase_b/a-brl"/>
</dbReference>
<dbReference type="EMBL" id="QMEU01000154">
    <property type="protein sequence ID" value="RAU89979.1"/>
    <property type="molecule type" value="Genomic_DNA"/>
</dbReference>
<dbReference type="SUPFAM" id="SSF88713">
    <property type="entry name" value="Glycoside hydrolase/deacetylase"/>
    <property type="match status" value="1"/>
</dbReference>
<protein>
    <submittedName>
        <fullName evidence="1">1,4-alpha-glucan branching protein</fullName>
    </submittedName>
</protein>
<dbReference type="PANTHER" id="PTHR41695:SF1">
    <property type="entry name" value="1,4-ALPHA-GLUCAN BRANCHING ENZYME TK1436"/>
    <property type="match status" value="1"/>
</dbReference>
<dbReference type="PANTHER" id="PTHR41695">
    <property type="entry name" value="1,4-ALPHA-GLUCAN BRANCHING ENZYME RV3031-RELATED"/>
    <property type="match status" value="1"/>
</dbReference>
<organism evidence="1 2">
    <name type="scientific">Mycobacterium colombiense</name>
    <dbReference type="NCBI Taxonomy" id="339268"/>
    <lineage>
        <taxon>Bacteria</taxon>
        <taxon>Bacillati</taxon>
        <taxon>Actinomycetota</taxon>
        <taxon>Actinomycetes</taxon>
        <taxon>Mycobacteriales</taxon>
        <taxon>Mycobacteriaceae</taxon>
        <taxon>Mycobacterium</taxon>
        <taxon>Mycobacterium avium complex (MAC)</taxon>
    </lineage>
</organism>
<proteinExistence type="predicted"/>
<dbReference type="GO" id="GO:0003844">
    <property type="term" value="F:1,4-alpha-glucan branching enzyme activity"/>
    <property type="evidence" value="ECO:0007669"/>
    <property type="project" value="InterPro"/>
</dbReference>
<name>A0A329K4U4_9MYCO</name>
<evidence type="ECO:0000313" key="2">
    <source>
        <dbReference type="Proteomes" id="UP000250347"/>
    </source>
</evidence>
<dbReference type="Gene3D" id="3.20.110.10">
    <property type="entry name" value="Glycoside hydrolase 38, N terminal domain"/>
    <property type="match status" value="1"/>
</dbReference>
<dbReference type="GO" id="GO:0005576">
    <property type="term" value="C:extracellular region"/>
    <property type="evidence" value="ECO:0007669"/>
    <property type="project" value="TreeGrafter"/>
</dbReference>
<feature type="non-terminal residue" evidence="1">
    <location>
        <position position="156"/>
    </location>
</feature>
<dbReference type="AlphaFoldDB" id="A0A329K4U4"/>
<accession>A0A329K4U4</accession>
<evidence type="ECO:0000313" key="1">
    <source>
        <dbReference type="EMBL" id="RAU89979.1"/>
    </source>
</evidence>
<dbReference type="Proteomes" id="UP000250347">
    <property type="component" value="Unassembled WGS sequence"/>
</dbReference>
<dbReference type="GO" id="GO:0030979">
    <property type="term" value="P:alpha-glucan biosynthetic process"/>
    <property type="evidence" value="ECO:0007669"/>
    <property type="project" value="InterPro"/>
</dbReference>
<reference evidence="1 2" key="1">
    <citation type="submission" date="2018-06" db="EMBL/GenBank/DDBJ databases">
        <title>NTM in soil in Japan.</title>
        <authorList>
            <person name="Ohya K."/>
        </authorList>
    </citation>
    <scope>NUCLEOTIDE SEQUENCE [LARGE SCALE GENOMIC DNA]</scope>
    <source>
        <strain evidence="1 2">GF76</strain>
    </source>
</reference>